<evidence type="ECO:0000256" key="2">
    <source>
        <dbReference type="ARBA" id="ARBA00022741"/>
    </source>
</evidence>
<dbReference type="SUPFAM" id="SSF56059">
    <property type="entry name" value="Glutathione synthetase ATP-binding domain-like"/>
    <property type="match status" value="1"/>
</dbReference>
<evidence type="ECO:0000256" key="3">
    <source>
        <dbReference type="ARBA" id="ARBA00022840"/>
    </source>
</evidence>
<keyword evidence="7" id="KW-1185">Reference proteome</keyword>
<dbReference type="PANTHER" id="PTHR43055">
    <property type="entry name" value="FORMATE-DEPENDENT PHOSPHORIBOSYLGLYCINAMIDE FORMYLTRANSFERASE"/>
    <property type="match status" value="1"/>
</dbReference>
<evidence type="ECO:0000313" key="6">
    <source>
        <dbReference type="EMBL" id="MBY4796995.1"/>
    </source>
</evidence>
<name>A0ABS7MI18_9ACTN</name>
<sequence length="429" mass="47303">MQLSIPEGRRLAILGSMDEFCDLVELARSYGIYTVVVDGYDDGPAKQLADRSYLIDPRDTAAIAAMCGEERVDAIFGTFSDLLAECMVDISAKAGLPCYATPERFSSLREKPLMKRMFDELGIAHAHSCVLSSGFQDEDLADVGFPCVVKPSNGYGSRGVYIAHDVAFIREHFDEIASYSIGDDRIIAEAYNNGYEMNMMSWIVDGKAVILSIADREKTQLNEHDIPYVSRIVYPGFFTAELAHEAQKIVQAIAEYVGIETGPLCVQLFYTPGAGIQVCEAAGRIFGYEHELLELAGGLRIEELILAHLFDHDALRRMLSGHDCTLSSVAAGLYFHGWEGREVADLSPAVAAAKTPGVSAFLPYYEIGDTVAHGVGAKPYVCRYYLQAPYRLEVDSLTADLFERVHVLDQAGKDLLYHNQMSDYPENKA</sequence>
<protein>
    <submittedName>
        <fullName evidence="6">ATP-grasp domain-containing protein</fullName>
    </submittedName>
</protein>
<keyword evidence="2 4" id="KW-0547">Nucleotide-binding</keyword>
<evidence type="ECO:0000313" key="7">
    <source>
        <dbReference type="Proteomes" id="UP000700908"/>
    </source>
</evidence>
<dbReference type="InterPro" id="IPR011761">
    <property type="entry name" value="ATP-grasp"/>
</dbReference>
<dbReference type="SUPFAM" id="SSF52440">
    <property type="entry name" value="PreATP-grasp domain"/>
    <property type="match status" value="1"/>
</dbReference>
<feature type="domain" description="ATP-grasp" evidence="5">
    <location>
        <begin position="115"/>
        <end position="310"/>
    </location>
</feature>
<evidence type="ECO:0000259" key="5">
    <source>
        <dbReference type="PROSITE" id="PS50975"/>
    </source>
</evidence>
<evidence type="ECO:0000256" key="1">
    <source>
        <dbReference type="ARBA" id="ARBA00022598"/>
    </source>
</evidence>
<dbReference type="RefSeq" id="WP_222198705.1">
    <property type="nucleotide sequence ID" value="NZ_JAIMFO010000004.1"/>
</dbReference>
<gene>
    <name evidence="6" type="ORF">K6V98_01255</name>
</gene>
<dbReference type="Pfam" id="PF13535">
    <property type="entry name" value="ATP-grasp_4"/>
    <property type="match status" value="1"/>
</dbReference>
<proteinExistence type="predicted"/>
<organism evidence="6 7">
    <name type="scientific">Collinsella ureilytica</name>
    <dbReference type="NCBI Taxonomy" id="2869515"/>
    <lineage>
        <taxon>Bacteria</taxon>
        <taxon>Bacillati</taxon>
        <taxon>Actinomycetota</taxon>
        <taxon>Coriobacteriia</taxon>
        <taxon>Coriobacteriales</taxon>
        <taxon>Coriobacteriaceae</taxon>
        <taxon>Collinsella</taxon>
    </lineage>
</organism>
<evidence type="ECO:0000256" key="4">
    <source>
        <dbReference type="PROSITE-ProRule" id="PRU00409"/>
    </source>
</evidence>
<keyword evidence="3 4" id="KW-0067">ATP-binding</keyword>
<dbReference type="EMBL" id="JAIMFO010000004">
    <property type="protein sequence ID" value="MBY4796995.1"/>
    <property type="molecule type" value="Genomic_DNA"/>
</dbReference>
<dbReference type="PROSITE" id="PS50975">
    <property type="entry name" value="ATP_GRASP"/>
    <property type="match status" value="1"/>
</dbReference>
<dbReference type="InterPro" id="IPR013815">
    <property type="entry name" value="ATP_grasp_subdomain_1"/>
</dbReference>
<dbReference type="Proteomes" id="UP000700908">
    <property type="component" value="Unassembled WGS sequence"/>
</dbReference>
<reference evidence="6 7" key="1">
    <citation type="submission" date="2021-08" db="EMBL/GenBank/DDBJ databases">
        <title>Collinsella faecalis sp. nov. isolated from swine faeces.</title>
        <authorList>
            <person name="Oh B.S."/>
            <person name="Lee J.H."/>
        </authorList>
    </citation>
    <scope>NUCLEOTIDE SEQUENCE [LARGE SCALE GENOMIC DNA]</scope>
    <source>
        <strain evidence="6 7">AGMB00827</strain>
    </source>
</reference>
<dbReference type="InterPro" id="IPR016185">
    <property type="entry name" value="PreATP-grasp_dom_sf"/>
</dbReference>
<comment type="caution">
    <text evidence="6">The sequence shown here is derived from an EMBL/GenBank/DDBJ whole genome shotgun (WGS) entry which is preliminary data.</text>
</comment>
<keyword evidence="1" id="KW-0436">Ligase</keyword>
<dbReference type="Gene3D" id="3.40.50.20">
    <property type="match status" value="1"/>
</dbReference>
<dbReference type="Gene3D" id="3.30.470.20">
    <property type="entry name" value="ATP-grasp fold, B domain"/>
    <property type="match status" value="1"/>
</dbReference>
<accession>A0ABS7MI18</accession>
<dbReference type="Gene3D" id="3.30.1490.20">
    <property type="entry name" value="ATP-grasp fold, A domain"/>
    <property type="match status" value="1"/>
</dbReference>
<dbReference type="PANTHER" id="PTHR43055:SF1">
    <property type="entry name" value="FORMATE-DEPENDENT PHOSPHORIBOSYLGLYCINAMIDE FORMYLTRANSFERASE"/>
    <property type="match status" value="1"/>
</dbReference>